<accession>A0A8L7SRB2</accession>
<evidence type="ECO:0000313" key="9">
    <source>
        <dbReference type="Proteomes" id="UP000006672"/>
    </source>
</evidence>
<accession>A0A4E9FFM5</accession>
<dbReference type="Pfam" id="PF04427">
    <property type="entry name" value="Brix"/>
    <property type="match status" value="1"/>
</dbReference>
<feature type="domain" description="Brix" evidence="7">
    <location>
        <begin position="102"/>
        <end position="305"/>
    </location>
</feature>
<dbReference type="GO" id="GO:0005730">
    <property type="term" value="C:nucleolus"/>
    <property type="evidence" value="ECO:0007669"/>
    <property type="project" value="UniProtKB-SubCell"/>
</dbReference>
<dbReference type="RefSeq" id="XP_001892153.2">
    <property type="nucleotide sequence ID" value="XM_001892118.2"/>
</dbReference>
<protein>
    <recommendedName>
        <fullName evidence="3 6">Ribosome production factor 2 homolog</fullName>
    </recommendedName>
    <alternativeName>
        <fullName evidence="5 6">Ribosome biogenesis protein RPF2 homolog</fullName>
    </alternativeName>
</protein>
<evidence type="ECO:0000256" key="5">
    <source>
        <dbReference type="ARBA" id="ARBA00030889"/>
    </source>
</evidence>
<dbReference type="KEGG" id="bmy:BM_BM14009"/>
<dbReference type="Proteomes" id="UP000006672">
    <property type="component" value="Unassembled WGS sequence"/>
</dbReference>
<dbReference type="GeneID" id="6095603"/>
<reference evidence="9" key="1">
    <citation type="journal article" date="2007" name="Science">
        <title>Draft genome of the filarial nematode parasite Brugia malayi.</title>
        <authorList>
            <person name="Ghedin E."/>
            <person name="Wang S."/>
            <person name="Spiro D."/>
            <person name="Caler E."/>
            <person name="Zhao Q."/>
            <person name="Crabtree J."/>
            <person name="Allen J.E."/>
            <person name="Delcher A.L."/>
            <person name="Guiliano D.B."/>
            <person name="Miranda-Saavedra D."/>
            <person name="Angiuoli S.V."/>
            <person name="Creasy T."/>
            <person name="Amedeo P."/>
            <person name="Haas B."/>
            <person name="El-Sayed N.M."/>
            <person name="Wortman J.R."/>
            <person name="Feldblyum T."/>
            <person name="Tallon L."/>
            <person name="Schatz M."/>
            <person name="Shumway M."/>
            <person name="Koo H."/>
            <person name="Salzberg S.L."/>
            <person name="Schobel S."/>
            <person name="Pertea M."/>
            <person name="Pop M."/>
            <person name="White O."/>
            <person name="Barton G.J."/>
            <person name="Carlow C.K."/>
            <person name="Crawford M.J."/>
            <person name="Daub J."/>
            <person name="Dimmic M.W."/>
            <person name="Estes C.F."/>
            <person name="Foster J.M."/>
            <person name="Ganatra M."/>
            <person name="Gregory W.F."/>
            <person name="Johnson N.M."/>
            <person name="Jin J."/>
            <person name="Komuniecki R."/>
            <person name="Korf I."/>
            <person name="Kumar S."/>
            <person name="Laney S."/>
            <person name="Li B.W."/>
            <person name="Li W."/>
            <person name="Lindblom T.H."/>
            <person name="Lustigman S."/>
            <person name="Ma D."/>
            <person name="Maina C.V."/>
            <person name="Martin D.M."/>
            <person name="McCarter J.P."/>
            <person name="McReynolds L."/>
            <person name="Mitreva M."/>
            <person name="Nutman T.B."/>
            <person name="Parkinson J."/>
            <person name="Peregrin-Alvarez J.M."/>
            <person name="Poole C."/>
            <person name="Ren Q."/>
            <person name="Saunders L."/>
            <person name="Sluder A.E."/>
            <person name="Smith K."/>
            <person name="Stanke M."/>
            <person name="Unnasch T.R."/>
            <person name="Ware J."/>
            <person name="Wei A.D."/>
            <person name="Weil G."/>
            <person name="Williams D.J."/>
            <person name="Zhang Y."/>
            <person name="Williams S.A."/>
            <person name="Fraser-Liggett C."/>
            <person name="Slatko B."/>
            <person name="Blaxter M.L."/>
            <person name="Scott A.L."/>
        </authorList>
    </citation>
    <scope>NUCLEOTIDE SEQUENCE</scope>
    <source>
        <strain evidence="9">FR3</strain>
    </source>
</reference>
<dbReference type="AlphaFoldDB" id="A0A4E9FFM5"/>
<proteinExistence type="inferred from homology"/>
<reference evidence="8" key="2">
    <citation type="submission" date="2019-04" db="EMBL/GenBank/DDBJ databases">
        <authorList>
            <person name="Howe K."/>
            <person name="Paulini M."/>
            <person name="Williams G."/>
        </authorList>
    </citation>
    <scope>NUCLEOTIDE SEQUENCE [LARGE SCALE GENOMIC DNA]</scope>
    <source>
        <strain evidence="8">FR3</strain>
    </source>
</reference>
<sequence length="367" mass="42168">MKNCKNYKIFAIYHFFNQNFEIFKLKRPISRTVGYVVCNNILCILQPADSTYLVVHSSRQARQHYFTCWKGVMGIGNLRKAKTRRGKRFLENRQPKVVENDKTAVIVKGGKTNQTVTDALADLYALKKPLAIRMKRHNPIHPFENDVELESFAMKYDTSLFLFGSNSKKHRNSLVMGRMYDCHVLDMVELQIENFVKSADFHSAKVSFGCKPCIVLQGTEFEKDESTKRIGNLMVDWFRGAVVENIRLQGLELVISLTALEQKIYLRVYRTCLKKSTGTSPRIELVEIGPRIDFSVHRSKFASESLFREAMKQPKQILAKKRKNMSTDVFGTELGRIHVGKQNIDSMQTKKMKALRGNKNKEAAISN</sequence>
<evidence type="ECO:0000313" key="10">
    <source>
        <dbReference type="WBParaSite" id="Bm14009.1"/>
    </source>
</evidence>
<evidence type="ECO:0000256" key="6">
    <source>
        <dbReference type="RuleBase" id="RU367086"/>
    </source>
</evidence>
<comment type="similarity">
    <text evidence="2 6">Belongs to the RPF2 family.</text>
</comment>
<dbReference type="CTD" id="6095603"/>
<dbReference type="InterPro" id="IPR039770">
    <property type="entry name" value="Rpf2"/>
</dbReference>
<dbReference type="PANTHER" id="PTHR12728">
    <property type="entry name" value="BRIX DOMAIN CONTAINING PROTEIN"/>
    <property type="match status" value="1"/>
</dbReference>
<dbReference type="OrthoDB" id="407658at2759"/>
<dbReference type="WBParaSite" id="Bm14009.1">
    <property type="protein sequence ID" value="Bm14009.1"/>
    <property type="gene ID" value="WBGene00234270"/>
</dbReference>
<gene>
    <name evidence="8" type="primary">Bm14009</name>
    <name evidence="8" type="ORF">BM_BM14009</name>
</gene>
<evidence type="ECO:0000259" key="7">
    <source>
        <dbReference type="PROSITE" id="PS50833"/>
    </source>
</evidence>
<evidence type="ECO:0000256" key="1">
    <source>
        <dbReference type="ARBA" id="ARBA00004604"/>
    </source>
</evidence>
<dbReference type="GO" id="GO:0000027">
    <property type="term" value="P:ribosomal large subunit assembly"/>
    <property type="evidence" value="ECO:0007669"/>
    <property type="project" value="InterPro"/>
</dbReference>
<name>A0A4E9FFM5_BRUMA</name>
<keyword evidence="4 6" id="KW-0539">Nucleus</keyword>
<evidence type="ECO:0000256" key="2">
    <source>
        <dbReference type="ARBA" id="ARBA00010782"/>
    </source>
</evidence>
<evidence type="ECO:0000256" key="4">
    <source>
        <dbReference type="ARBA" id="ARBA00023242"/>
    </source>
</evidence>
<dbReference type="PROSITE" id="PS50833">
    <property type="entry name" value="BRIX"/>
    <property type="match status" value="1"/>
</dbReference>
<evidence type="ECO:0000256" key="3">
    <source>
        <dbReference type="ARBA" id="ARBA00020387"/>
    </source>
</evidence>
<evidence type="ECO:0000313" key="8">
    <source>
        <dbReference type="EMBL" id="VIO95731.1"/>
    </source>
</evidence>
<dbReference type="SMART" id="SM00879">
    <property type="entry name" value="Brix"/>
    <property type="match status" value="1"/>
</dbReference>
<dbReference type="InterPro" id="IPR007109">
    <property type="entry name" value="Brix"/>
</dbReference>
<dbReference type="PANTHER" id="PTHR12728:SF0">
    <property type="entry name" value="RIBOSOME PRODUCTION FACTOR 2 HOMOLOG"/>
    <property type="match status" value="1"/>
</dbReference>
<keyword evidence="9" id="KW-1185">Reference proteome</keyword>
<dbReference type="GO" id="GO:0000463">
    <property type="term" value="P:maturation of LSU-rRNA from tricistronic rRNA transcript (SSU-rRNA, 5.8S rRNA, LSU-rRNA)"/>
    <property type="evidence" value="ECO:0007669"/>
    <property type="project" value="TreeGrafter"/>
</dbReference>
<dbReference type="EMBL" id="CAAKNF010000194">
    <property type="protein sequence ID" value="VIO95731.1"/>
    <property type="molecule type" value="Genomic_DNA"/>
</dbReference>
<reference evidence="10" key="3">
    <citation type="submission" date="2022-04" db="UniProtKB">
        <authorList>
            <consortium name="WormBaseParasite"/>
        </authorList>
    </citation>
    <scope>IDENTIFICATION</scope>
</reference>
<dbReference type="GO" id="GO:0019843">
    <property type="term" value="F:rRNA binding"/>
    <property type="evidence" value="ECO:0007669"/>
    <property type="project" value="UniProtKB-UniRule"/>
</dbReference>
<comment type="subcellular location">
    <subcellularLocation>
        <location evidence="1 6">Nucleus</location>
        <location evidence="1 6">Nucleolus</location>
    </subcellularLocation>
</comment>
<organism evidence="8">
    <name type="scientific">Brugia malayi</name>
    <name type="common">Filarial nematode worm</name>
    <dbReference type="NCBI Taxonomy" id="6279"/>
    <lineage>
        <taxon>Eukaryota</taxon>
        <taxon>Metazoa</taxon>
        <taxon>Ecdysozoa</taxon>
        <taxon>Nematoda</taxon>
        <taxon>Chromadorea</taxon>
        <taxon>Rhabditida</taxon>
        <taxon>Spirurina</taxon>
        <taxon>Spiruromorpha</taxon>
        <taxon>Filarioidea</taxon>
        <taxon>Onchocercidae</taxon>
        <taxon>Brugia</taxon>
    </lineage>
</organism>